<sequence length="205" mass="23577">MPGRPNTAPGMRNMPGMSRLPSFHRRTGLALLAGTTSLALLGCASMTPEQCKVADWYQVGLQDGREGERPQDKLGDYAKDCAEVGVRPDGARYQAGWNAGIRDFCTPYSGWREGTQGRSYKSGACRGQMGEWPFEQALRNGLEVHRTEQSLRNHDSEIRRLERRLQDKETPERERREIRDRLRWLDYEQSRLRRLLADQERMAPR</sequence>
<dbReference type="Pfam" id="PF10973">
    <property type="entry name" value="DUF2799"/>
    <property type="match status" value="1"/>
</dbReference>
<accession>A0ABP8KZF9</accession>
<dbReference type="EMBL" id="BAABEX010000004">
    <property type="protein sequence ID" value="GAA4419207.1"/>
    <property type="molecule type" value="Genomic_DNA"/>
</dbReference>
<organism evidence="1 2">
    <name type="scientific">Acidovorax lacteus</name>
    <dbReference type="NCBI Taxonomy" id="1924988"/>
    <lineage>
        <taxon>Bacteria</taxon>
        <taxon>Pseudomonadati</taxon>
        <taxon>Pseudomonadota</taxon>
        <taxon>Betaproteobacteria</taxon>
        <taxon>Burkholderiales</taxon>
        <taxon>Comamonadaceae</taxon>
        <taxon>Acidovorax</taxon>
    </lineage>
</organism>
<comment type="caution">
    <text evidence="1">The sequence shown here is derived from an EMBL/GenBank/DDBJ whole genome shotgun (WGS) entry which is preliminary data.</text>
</comment>
<evidence type="ECO:0000313" key="2">
    <source>
        <dbReference type="Proteomes" id="UP001501788"/>
    </source>
</evidence>
<proteinExistence type="predicted"/>
<dbReference type="Proteomes" id="UP001501788">
    <property type="component" value="Unassembled WGS sequence"/>
</dbReference>
<name>A0ABP8KZF9_9BURK</name>
<keyword evidence="2" id="KW-1185">Reference proteome</keyword>
<protein>
    <recommendedName>
        <fullName evidence="3">DUF2799 domain-containing protein</fullName>
    </recommendedName>
</protein>
<dbReference type="InterPro" id="IPR021242">
    <property type="entry name" value="DUF2799"/>
</dbReference>
<reference evidence="2" key="1">
    <citation type="journal article" date="2019" name="Int. J. Syst. Evol. Microbiol.">
        <title>The Global Catalogue of Microorganisms (GCM) 10K type strain sequencing project: providing services to taxonomists for standard genome sequencing and annotation.</title>
        <authorList>
            <consortium name="The Broad Institute Genomics Platform"/>
            <consortium name="The Broad Institute Genome Sequencing Center for Infectious Disease"/>
            <person name="Wu L."/>
            <person name="Ma J."/>
        </authorList>
    </citation>
    <scope>NUCLEOTIDE SEQUENCE [LARGE SCALE GENOMIC DNA]</scope>
    <source>
        <strain evidence="2">JCM 31890</strain>
    </source>
</reference>
<evidence type="ECO:0000313" key="1">
    <source>
        <dbReference type="EMBL" id="GAA4419207.1"/>
    </source>
</evidence>
<gene>
    <name evidence="1" type="ORF">GCM10023090_05170</name>
</gene>
<evidence type="ECO:0008006" key="3">
    <source>
        <dbReference type="Google" id="ProtNLM"/>
    </source>
</evidence>